<reference evidence="1 2" key="1">
    <citation type="journal article" date="2012" name="Eukaryot. Cell">
        <title>Draft genome sequence of CBS 2479, the standard type strain of Trichosporon asahii.</title>
        <authorList>
            <person name="Yang R.Y."/>
            <person name="Li H.T."/>
            <person name="Zhu H."/>
            <person name="Zhou G.P."/>
            <person name="Wang M."/>
            <person name="Wang L."/>
        </authorList>
    </citation>
    <scope>NUCLEOTIDE SEQUENCE [LARGE SCALE GENOMIC DNA]</scope>
    <source>
        <strain evidence="2">ATCC 90039 / CBS 2479 / JCM 2466 / KCTC 7840 / NCYC 2677 / UAMH 7654</strain>
    </source>
</reference>
<dbReference type="VEuPathDB" id="FungiDB:A1Q1_04018"/>
<evidence type="ECO:0000313" key="2">
    <source>
        <dbReference type="Proteomes" id="UP000002748"/>
    </source>
</evidence>
<dbReference type="Proteomes" id="UP000002748">
    <property type="component" value="Unassembled WGS sequence"/>
</dbReference>
<evidence type="ECO:0000313" key="1">
    <source>
        <dbReference type="EMBL" id="EJT47160.1"/>
    </source>
</evidence>
<dbReference type="EMBL" id="ALBS01000261">
    <property type="protein sequence ID" value="EJT47160.1"/>
    <property type="molecule type" value="Genomic_DNA"/>
</dbReference>
<proteinExistence type="predicted"/>
<organism evidence="1 2">
    <name type="scientific">Trichosporon asahii var. asahii (strain ATCC 90039 / CBS 2479 / JCM 2466 / KCTC 7840 / NBRC 103889/ NCYC 2677 / UAMH 7654)</name>
    <name type="common">Yeast</name>
    <dbReference type="NCBI Taxonomy" id="1186058"/>
    <lineage>
        <taxon>Eukaryota</taxon>
        <taxon>Fungi</taxon>
        <taxon>Dikarya</taxon>
        <taxon>Basidiomycota</taxon>
        <taxon>Agaricomycotina</taxon>
        <taxon>Tremellomycetes</taxon>
        <taxon>Trichosporonales</taxon>
        <taxon>Trichosporonaceae</taxon>
        <taxon>Trichosporon</taxon>
    </lineage>
</organism>
<accession>J4U976</accession>
<protein>
    <submittedName>
        <fullName evidence="1">Uncharacterized protein</fullName>
    </submittedName>
</protein>
<dbReference type="AlphaFoldDB" id="J4U976"/>
<dbReference type="KEGG" id="tasa:A1Q1_04018"/>
<sequence>MPDNRDDAPQANQQAAQRADFDIHTDAPSFMLVKCGASSSMFSIMTDVFLCGLSLGCIVVEAVHDLTGTGIGDKRYYTGLGLILLRTAYEFAQLRGTQVHEITVRGGLQVDGVPMTHTTSGTRGRVTPGRPRTRFRYAGSALTAGNYPRRPTSSIASTTSQPVILIVTDTHGAAPLLARPAGRLATQLPPRPLALNGLGGERPRARVAQHPDDAVGIWFCAGYSAERVREVPPWAFD</sequence>
<dbReference type="GeneID" id="25987531"/>
<dbReference type="RefSeq" id="XP_014177870.1">
    <property type="nucleotide sequence ID" value="XM_014322395.1"/>
</dbReference>
<comment type="caution">
    <text evidence="1">The sequence shown here is derived from an EMBL/GenBank/DDBJ whole genome shotgun (WGS) entry which is preliminary data.</text>
</comment>
<gene>
    <name evidence="1" type="ORF">A1Q1_04018</name>
</gene>
<name>J4U976_TRIAS</name>
<dbReference type="HOGENOM" id="CLU_1171334_0_0_1"/>